<keyword evidence="2" id="KW-1185">Reference proteome</keyword>
<reference evidence="2" key="1">
    <citation type="submission" date="2014-11" db="EMBL/GenBank/DDBJ databases">
        <title>Genome sequencing of Roseivirga sp. D-25.</title>
        <authorList>
            <person name="Selvaratnam C."/>
            <person name="Thevarajoo S."/>
            <person name="Goh K.M."/>
            <person name="Eee R."/>
            <person name="Chan K.-G."/>
            <person name="Chong C.S."/>
        </authorList>
    </citation>
    <scope>NUCLEOTIDE SEQUENCE [LARGE SCALE GENOMIC DNA]</scope>
    <source>
        <strain evidence="2">D-25</strain>
    </source>
</reference>
<dbReference type="Proteomes" id="UP000036908">
    <property type="component" value="Unassembled WGS sequence"/>
</dbReference>
<evidence type="ECO:0008006" key="3">
    <source>
        <dbReference type="Google" id="ProtNLM"/>
    </source>
</evidence>
<sequence length="433" mass="47118">MNLLGKIKSIGALMLGLTLLFSCEKNGDFGFGSDDVSPVEFSVETVGTSSSVVLLDSISSTNLGVGFIGNIDDPDVGKVKATTYAKMELNEDDLNSISEEAILDSVKLSIKFGYLYKDFAKTVRLKVSLLSEQIEDTLHITTNSTAISNELVAAGNILIDELDSVYTIDLDMAFANRLFEIMRDEGPEVASQEAFEAAFPGLAFQTEDNSSNAYGIVLDPESSMIDFYYSEVSSTGAVNVPSTHKITLGDLTHYFGLELDRSGTALEGLTNTNEEYSPSSGLRYIQAGAGIVTKIDLSELETFANLKPEAIVNTAQVSIGPIEEPVDGVTPPTRLLLLLTDSGNRVIRDGQNFRAIQQDGSNPIGSETPLILLYDEDSKTYIGSITSFVGYYFSDVFRRNQFFIAPPSVNGELGNVVFRPEDFKLKVFYSELK</sequence>
<dbReference type="AlphaFoldDB" id="A0A0L8AK44"/>
<dbReference type="PATRIC" id="fig|1566026.4.peg.209"/>
<dbReference type="EMBL" id="JSVA01000010">
    <property type="protein sequence ID" value="KOF02586.1"/>
    <property type="molecule type" value="Genomic_DNA"/>
</dbReference>
<comment type="caution">
    <text evidence="1">The sequence shown here is derived from an EMBL/GenBank/DDBJ whole genome shotgun (WGS) entry which is preliminary data.</text>
</comment>
<accession>A0A0L8AK44</accession>
<dbReference type="InterPro" id="IPR025366">
    <property type="entry name" value="DUF4270"/>
</dbReference>
<evidence type="ECO:0000313" key="1">
    <source>
        <dbReference type="EMBL" id="KOF02586.1"/>
    </source>
</evidence>
<protein>
    <recommendedName>
        <fullName evidence="3">DUF4270 domain-containing protein</fullName>
    </recommendedName>
</protein>
<dbReference type="OrthoDB" id="1092930at2"/>
<organism evidence="1 2">
    <name type="scientific">Roseivirga seohaensis subsp. aquiponti</name>
    <dbReference type="NCBI Taxonomy" id="1566026"/>
    <lineage>
        <taxon>Bacteria</taxon>
        <taxon>Pseudomonadati</taxon>
        <taxon>Bacteroidota</taxon>
        <taxon>Cytophagia</taxon>
        <taxon>Cytophagales</taxon>
        <taxon>Roseivirgaceae</taxon>
        <taxon>Roseivirga</taxon>
    </lineage>
</organism>
<evidence type="ECO:0000313" key="2">
    <source>
        <dbReference type="Proteomes" id="UP000036908"/>
    </source>
</evidence>
<name>A0A0L8AK44_9BACT</name>
<dbReference type="PROSITE" id="PS51257">
    <property type="entry name" value="PROKAR_LIPOPROTEIN"/>
    <property type="match status" value="1"/>
</dbReference>
<gene>
    <name evidence="1" type="ORF">OB69_09645</name>
</gene>
<dbReference type="Pfam" id="PF14092">
    <property type="entry name" value="DUF4270"/>
    <property type="match status" value="1"/>
</dbReference>
<proteinExistence type="predicted"/>